<dbReference type="Proteomes" id="UP000887576">
    <property type="component" value="Unplaced"/>
</dbReference>
<name>A0AC34QA02_9BILA</name>
<proteinExistence type="predicted"/>
<protein>
    <submittedName>
        <fullName evidence="2">Uncharacterized protein</fullName>
    </submittedName>
</protein>
<accession>A0AC34QA02</accession>
<reference evidence="2" key="1">
    <citation type="submission" date="2022-11" db="UniProtKB">
        <authorList>
            <consortium name="WormBaseParasite"/>
        </authorList>
    </citation>
    <scope>IDENTIFICATION</scope>
</reference>
<sequence length="116" mass="12495">MQQPFLLLICLLFQSILGDVLENGVELSDQYDRPIFSGANGAITTTEESTLNATAFVCQCFLNPIIASTIAPGPNSVATSFQTTVPNLTTTKHSGSESSRTFSAFFATFMAFIVIF</sequence>
<evidence type="ECO:0000313" key="2">
    <source>
        <dbReference type="WBParaSite" id="JU765_v2.g14415.t1"/>
    </source>
</evidence>
<evidence type="ECO:0000313" key="1">
    <source>
        <dbReference type="Proteomes" id="UP000887576"/>
    </source>
</evidence>
<organism evidence="1 2">
    <name type="scientific">Panagrolaimus sp. JU765</name>
    <dbReference type="NCBI Taxonomy" id="591449"/>
    <lineage>
        <taxon>Eukaryota</taxon>
        <taxon>Metazoa</taxon>
        <taxon>Ecdysozoa</taxon>
        <taxon>Nematoda</taxon>
        <taxon>Chromadorea</taxon>
        <taxon>Rhabditida</taxon>
        <taxon>Tylenchina</taxon>
        <taxon>Panagrolaimomorpha</taxon>
        <taxon>Panagrolaimoidea</taxon>
        <taxon>Panagrolaimidae</taxon>
        <taxon>Panagrolaimus</taxon>
    </lineage>
</organism>
<dbReference type="WBParaSite" id="JU765_v2.g14415.t1">
    <property type="protein sequence ID" value="JU765_v2.g14415.t1"/>
    <property type="gene ID" value="JU765_v2.g14415"/>
</dbReference>